<evidence type="ECO:0000256" key="1">
    <source>
        <dbReference type="SAM" id="Phobius"/>
    </source>
</evidence>
<accession>A0A8S5QEA0</accession>
<proteinExistence type="predicted"/>
<reference evidence="2" key="1">
    <citation type="journal article" date="2021" name="Proc. Natl. Acad. Sci. U.S.A.">
        <title>A Catalog of Tens of Thousands of Viruses from Human Metagenomes Reveals Hidden Associations with Chronic Diseases.</title>
        <authorList>
            <person name="Tisza M.J."/>
            <person name="Buck C.B."/>
        </authorList>
    </citation>
    <scope>NUCLEOTIDE SEQUENCE</scope>
    <source>
        <strain evidence="2">CtEIp38</strain>
    </source>
</reference>
<keyword evidence="1" id="KW-1133">Transmembrane helix</keyword>
<evidence type="ECO:0000313" key="2">
    <source>
        <dbReference type="EMBL" id="DAE17274.1"/>
    </source>
</evidence>
<keyword evidence="1" id="KW-0812">Transmembrane</keyword>
<sequence length="31" mass="3467">MKLGVGLSADPFSSPFLIMVCVFLELVFHRI</sequence>
<dbReference type="EMBL" id="BK015638">
    <property type="protein sequence ID" value="DAE17274.1"/>
    <property type="molecule type" value="Genomic_DNA"/>
</dbReference>
<protein>
    <submittedName>
        <fullName evidence="2">Uncharacterized protein</fullName>
    </submittedName>
</protein>
<organism evidence="2">
    <name type="scientific">Siphoviridae sp. ctEIp38</name>
    <dbReference type="NCBI Taxonomy" id="2825394"/>
    <lineage>
        <taxon>Viruses</taxon>
        <taxon>Duplodnaviria</taxon>
        <taxon>Heunggongvirae</taxon>
        <taxon>Uroviricota</taxon>
        <taxon>Caudoviricetes</taxon>
    </lineage>
</organism>
<keyword evidence="1" id="KW-0472">Membrane</keyword>
<name>A0A8S5QEA0_9CAUD</name>
<feature type="transmembrane region" description="Helical" evidence="1">
    <location>
        <begin position="12"/>
        <end position="28"/>
    </location>
</feature>